<dbReference type="InterPro" id="IPR024603">
    <property type="entry name" value="COG_complex_COG2_C"/>
</dbReference>
<keyword evidence="6" id="KW-0333">Golgi apparatus</keyword>
<dbReference type="GO" id="GO:0007030">
    <property type="term" value="P:Golgi organization"/>
    <property type="evidence" value="ECO:0007669"/>
    <property type="project" value="InterPro"/>
</dbReference>
<dbReference type="InterPro" id="IPR009316">
    <property type="entry name" value="COG2"/>
</dbReference>
<feature type="domain" description="Conserved oligomeric Golgi complex subunit 2 N-terminal" evidence="10">
    <location>
        <begin position="55"/>
        <end position="120"/>
    </location>
</feature>
<accession>A0A9Q3C028</accession>
<dbReference type="EMBL" id="AVOT02004238">
    <property type="protein sequence ID" value="MBW0475799.1"/>
    <property type="molecule type" value="Genomic_DNA"/>
</dbReference>
<evidence type="ECO:0000259" key="10">
    <source>
        <dbReference type="Pfam" id="PF06148"/>
    </source>
</evidence>
<dbReference type="OrthoDB" id="332281at2759"/>
<reference evidence="12" key="1">
    <citation type="submission" date="2021-03" db="EMBL/GenBank/DDBJ databases">
        <title>Draft genome sequence of rust myrtle Austropuccinia psidii MF-1, a brazilian biotype.</title>
        <authorList>
            <person name="Quecine M.C."/>
            <person name="Pachon D.M.R."/>
            <person name="Bonatelli M.L."/>
            <person name="Correr F.H."/>
            <person name="Franceschini L.M."/>
            <person name="Leite T.F."/>
            <person name="Margarido G.R.A."/>
            <person name="Almeida C.A."/>
            <person name="Ferrarezi J.A."/>
            <person name="Labate C.A."/>
        </authorList>
    </citation>
    <scope>NUCLEOTIDE SEQUENCE</scope>
    <source>
        <strain evidence="12">MF-1</strain>
    </source>
</reference>
<evidence type="ECO:0000256" key="3">
    <source>
        <dbReference type="ARBA" id="ARBA00020977"/>
    </source>
</evidence>
<sequence length="902" mass="101234">MIINSSSSSSNQSDDLLPSSFSVKEPLLVSDQSVQDATQDIIHHPSIELPTTAPLSHQIFRDPNFDPDEFLLSRRHTSLDDLRTELRTYLFGLRTELVGLINDDYEDFIGLGIGLRGTVERAMGKMKAPLEVAKQNVKDARSDLQNQWGLLQNFLTERRQVLNAKKLIRLMIDCGDSVSKVEEILSIHSSLPDPSSQTTKPHQILHLTKASSSHAQRPPPELILDSVQDSSSIETKTKTIQRITTEYNRMLYLVSKANEFDYVIGLKPRIDRITENLYRQLASLLKISLHSPRSDQFKRDCLLECLRAYDTLGAVHQAEEVIKNELVLSEISQLIHHNSLSATSTSPVLPVSPEVSYLKSNSTSNYFTNSNATLQFIPLPLPEDPHLVHLPLLYNKILAFIARELALVLDLADRQLAQSKQSSTAPLETLKDESSSTQNIITTQSNQNITFNILINSVISPILQSLTTTLGGNLFAAGNPNTFHRNYSHTSRFLDQLEAFCCSPSQLLTLRANPEWRAFKSKWQLAVYAQLRTKEVILKLEEGLNDGTKLVNSNFNFNNFDKSKSTSIYLMRATDALDRTLRFIWQDDVFLADLTHRFWRLTLMAISRYSTWLNATTSTTHSKGVESTFGNSKQTSAEFPRLAGPAAGRPGSANSSRPGTPLANSSADEAGQEEQVKESTMLLVDITRLSARIMELFDKEISSRLPNVSVGSDSQKLSEILQISLSKIMGFMPMLSDQLTSILVKRCSEKLRFIRSVGSSARAAKSIPKEASYFISDILNDLRSYLDRFEQILPTELRIQLVTSVIDELSAKYLAILINVQRSEDSLRKLKKGKQGFSIFSNNRSASINHNDHNKIPEDELRVKMQLSLDVEKLEKDSIELGANLSESKSFHELKQIVAIKK</sequence>
<gene>
    <name evidence="12" type="ORF">O181_015514</name>
</gene>
<dbReference type="InterPro" id="IPR024602">
    <property type="entry name" value="COG_su2_N"/>
</dbReference>
<dbReference type="AlphaFoldDB" id="A0A9Q3C028"/>
<keyword evidence="13" id="KW-1185">Reference proteome</keyword>
<dbReference type="Proteomes" id="UP000765509">
    <property type="component" value="Unassembled WGS sequence"/>
</dbReference>
<feature type="compositionally biased region" description="Polar residues" evidence="9">
    <location>
        <begin position="628"/>
        <end position="637"/>
    </location>
</feature>
<name>A0A9Q3C028_9BASI</name>
<comment type="subcellular location">
    <subcellularLocation>
        <location evidence="1">Golgi apparatus membrane</location>
        <topology evidence="1">Peripheral membrane protein</topology>
    </subcellularLocation>
</comment>
<keyword evidence="7" id="KW-0472">Membrane</keyword>
<evidence type="ECO:0000256" key="9">
    <source>
        <dbReference type="SAM" id="MobiDB-lite"/>
    </source>
</evidence>
<comment type="caution">
    <text evidence="12">The sequence shown here is derived from an EMBL/GenBank/DDBJ whole genome shotgun (WGS) entry which is preliminary data.</text>
</comment>
<evidence type="ECO:0000256" key="8">
    <source>
        <dbReference type="ARBA" id="ARBA00031344"/>
    </source>
</evidence>
<evidence type="ECO:0000256" key="6">
    <source>
        <dbReference type="ARBA" id="ARBA00023034"/>
    </source>
</evidence>
<protein>
    <recommendedName>
        <fullName evidence="3">Conserved oligomeric Golgi complex subunit 2</fullName>
    </recommendedName>
    <alternativeName>
        <fullName evidence="8">Component of oligomeric Golgi complex 2</fullName>
    </alternativeName>
</protein>
<evidence type="ECO:0000256" key="7">
    <source>
        <dbReference type="ARBA" id="ARBA00023136"/>
    </source>
</evidence>
<evidence type="ECO:0000313" key="12">
    <source>
        <dbReference type="EMBL" id="MBW0475799.1"/>
    </source>
</evidence>
<organism evidence="12 13">
    <name type="scientific">Austropuccinia psidii MF-1</name>
    <dbReference type="NCBI Taxonomy" id="1389203"/>
    <lineage>
        <taxon>Eukaryota</taxon>
        <taxon>Fungi</taxon>
        <taxon>Dikarya</taxon>
        <taxon>Basidiomycota</taxon>
        <taxon>Pucciniomycotina</taxon>
        <taxon>Pucciniomycetes</taxon>
        <taxon>Pucciniales</taxon>
        <taxon>Sphaerophragmiaceae</taxon>
        <taxon>Austropuccinia</taxon>
    </lineage>
</organism>
<evidence type="ECO:0000256" key="5">
    <source>
        <dbReference type="ARBA" id="ARBA00022927"/>
    </source>
</evidence>
<evidence type="ECO:0000256" key="1">
    <source>
        <dbReference type="ARBA" id="ARBA00004395"/>
    </source>
</evidence>
<keyword evidence="4" id="KW-0813">Transport</keyword>
<dbReference type="Pfam" id="PF12022">
    <property type="entry name" value="COG2_C"/>
    <property type="match status" value="1"/>
</dbReference>
<evidence type="ECO:0000256" key="4">
    <source>
        <dbReference type="ARBA" id="ARBA00022448"/>
    </source>
</evidence>
<evidence type="ECO:0000313" key="13">
    <source>
        <dbReference type="Proteomes" id="UP000765509"/>
    </source>
</evidence>
<keyword evidence="5" id="KW-0653">Protein transport</keyword>
<feature type="domain" description="COG complex component COG2 C-terminal" evidence="11">
    <location>
        <begin position="521"/>
        <end position="871"/>
    </location>
</feature>
<proteinExistence type="inferred from homology"/>
<feature type="region of interest" description="Disordered" evidence="9">
    <location>
        <begin position="621"/>
        <end position="674"/>
    </location>
</feature>
<comment type="similarity">
    <text evidence="2">Belongs to the COG2 family.</text>
</comment>
<dbReference type="GO" id="GO:0017119">
    <property type="term" value="C:Golgi transport complex"/>
    <property type="evidence" value="ECO:0007669"/>
    <property type="project" value="TreeGrafter"/>
</dbReference>
<evidence type="ECO:0000259" key="11">
    <source>
        <dbReference type="Pfam" id="PF12022"/>
    </source>
</evidence>
<dbReference type="GO" id="GO:0000139">
    <property type="term" value="C:Golgi membrane"/>
    <property type="evidence" value="ECO:0007669"/>
    <property type="project" value="UniProtKB-SubCell"/>
</dbReference>
<feature type="compositionally biased region" description="Polar residues" evidence="9">
    <location>
        <begin position="652"/>
        <end position="667"/>
    </location>
</feature>
<dbReference type="GO" id="GO:0006891">
    <property type="term" value="P:intra-Golgi vesicle-mediated transport"/>
    <property type="evidence" value="ECO:0007669"/>
    <property type="project" value="TreeGrafter"/>
</dbReference>
<dbReference type="GO" id="GO:0015031">
    <property type="term" value="P:protein transport"/>
    <property type="evidence" value="ECO:0007669"/>
    <property type="project" value="UniProtKB-KW"/>
</dbReference>
<dbReference type="Pfam" id="PF06148">
    <property type="entry name" value="COG2_N"/>
    <property type="match status" value="1"/>
</dbReference>
<evidence type="ECO:0000256" key="2">
    <source>
        <dbReference type="ARBA" id="ARBA00007603"/>
    </source>
</evidence>
<dbReference type="PANTHER" id="PTHR12961:SF0">
    <property type="entry name" value="CONSERVED OLIGOMERIC GOLGI COMPLEX SUBUNIT 2"/>
    <property type="match status" value="1"/>
</dbReference>
<dbReference type="PANTHER" id="PTHR12961">
    <property type="entry name" value="CONSERVED OLIGOMERIC GOLGI COMPLEX COMPONENT 2"/>
    <property type="match status" value="1"/>
</dbReference>